<organism evidence="1 2">
    <name type="scientific">Nostoc spongiaeforme FACHB-130</name>
    <dbReference type="NCBI Taxonomy" id="1357510"/>
    <lineage>
        <taxon>Bacteria</taxon>
        <taxon>Bacillati</taxon>
        <taxon>Cyanobacteriota</taxon>
        <taxon>Cyanophyceae</taxon>
        <taxon>Nostocales</taxon>
        <taxon>Nostocaceae</taxon>
        <taxon>Nostoc</taxon>
    </lineage>
</organism>
<protein>
    <recommendedName>
        <fullName evidence="3">Transposase</fullName>
    </recommendedName>
</protein>
<dbReference type="RefSeq" id="WP_190969698.1">
    <property type="nucleotide sequence ID" value="NZ_JACJTB010000035.1"/>
</dbReference>
<dbReference type="EMBL" id="JACJTB010000035">
    <property type="protein sequence ID" value="MBD2597007.1"/>
    <property type="molecule type" value="Genomic_DNA"/>
</dbReference>
<comment type="caution">
    <text evidence="1">The sequence shown here is derived from an EMBL/GenBank/DDBJ whole genome shotgun (WGS) entry which is preliminary data.</text>
</comment>
<gene>
    <name evidence="1" type="ORF">H6G74_22150</name>
</gene>
<proteinExistence type="predicted"/>
<accession>A0ABR8G1D6</accession>
<dbReference type="Proteomes" id="UP000603457">
    <property type="component" value="Unassembled WGS sequence"/>
</dbReference>
<reference evidence="1 2" key="1">
    <citation type="journal article" date="2020" name="ISME J.">
        <title>Comparative genomics reveals insights into cyanobacterial evolution and habitat adaptation.</title>
        <authorList>
            <person name="Chen M.Y."/>
            <person name="Teng W.K."/>
            <person name="Zhao L."/>
            <person name="Hu C.X."/>
            <person name="Zhou Y.K."/>
            <person name="Han B.P."/>
            <person name="Song L.R."/>
            <person name="Shu W.S."/>
        </authorList>
    </citation>
    <scope>NUCLEOTIDE SEQUENCE [LARGE SCALE GENOMIC DNA]</scope>
    <source>
        <strain evidence="1 2">FACHB-130</strain>
    </source>
</reference>
<evidence type="ECO:0000313" key="2">
    <source>
        <dbReference type="Proteomes" id="UP000603457"/>
    </source>
</evidence>
<evidence type="ECO:0008006" key="3">
    <source>
        <dbReference type="Google" id="ProtNLM"/>
    </source>
</evidence>
<evidence type="ECO:0000313" key="1">
    <source>
        <dbReference type="EMBL" id="MBD2597007.1"/>
    </source>
</evidence>
<keyword evidence="2" id="KW-1185">Reference proteome</keyword>
<sequence>MLLRQVFYFFAQRRKGLKFLSINSQTVFVMAKFPRALPNEYFHHIGRAIAANNFCV</sequence>
<name>A0ABR8G1D6_9NOSO</name>